<accession>A0ABS1UHV6</accession>
<name>A0ABS1UHV6_9PROT</name>
<comment type="caution">
    <text evidence="1">The sequence shown here is derived from an EMBL/GenBank/DDBJ whole genome shotgun (WGS) entry which is preliminary data.</text>
</comment>
<evidence type="ECO:0000313" key="1">
    <source>
        <dbReference type="EMBL" id="MBL6082856.1"/>
    </source>
</evidence>
<sequence>ENERNAARHLRPKGGFAAQWNDDGHTILHPLLTGEREGYSEDFCDDGAEKLAKVRAEGFLFQGQLSGHRGAPRGEPTAGL</sequence>
<dbReference type="Proteomes" id="UP000660885">
    <property type="component" value="Unassembled WGS sequence"/>
</dbReference>
<protein>
    <submittedName>
        <fullName evidence="1">Malto-oligosyltrehalose trehalohydrolase</fullName>
    </submittedName>
</protein>
<feature type="non-terminal residue" evidence="1">
    <location>
        <position position="80"/>
    </location>
</feature>
<reference evidence="1 2" key="1">
    <citation type="submission" date="2021-01" db="EMBL/GenBank/DDBJ databases">
        <title>Belnapia mucosa sp. nov. and Belnapia arida sp. nov., isolated from the Tabernas Desert (Almeria, Spain).</title>
        <authorList>
            <person name="Molina-Menor E."/>
            <person name="Vidal-Verdu A."/>
            <person name="Calonge A."/>
            <person name="Satari L."/>
            <person name="Pereto J."/>
            <person name="Porcar M."/>
        </authorList>
    </citation>
    <scope>NUCLEOTIDE SEQUENCE [LARGE SCALE GENOMIC DNA]</scope>
    <source>
        <strain evidence="1 2">T18</strain>
    </source>
</reference>
<dbReference type="Gene3D" id="3.20.20.80">
    <property type="entry name" value="Glycosidases"/>
    <property type="match status" value="1"/>
</dbReference>
<evidence type="ECO:0000313" key="2">
    <source>
        <dbReference type="Proteomes" id="UP000660885"/>
    </source>
</evidence>
<gene>
    <name evidence="1" type="ORF">JMJ56_33490</name>
</gene>
<feature type="non-terminal residue" evidence="1">
    <location>
        <position position="1"/>
    </location>
</feature>
<proteinExistence type="predicted"/>
<dbReference type="EMBL" id="JAETWB010000225">
    <property type="protein sequence ID" value="MBL6082856.1"/>
    <property type="molecule type" value="Genomic_DNA"/>
</dbReference>
<keyword evidence="2" id="KW-1185">Reference proteome</keyword>
<organism evidence="1 2">
    <name type="scientific">Belnapia arida</name>
    <dbReference type="NCBI Taxonomy" id="2804533"/>
    <lineage>
        <taxon>Bacteria</taxon>
        <taxon>Pseudomonadati</taxon>
        <taxon>Pseudomonadota</taxon>
        <taxon>Alphaproteobacteria</taxon>
        <taxon>Acetobacterales</taxon>
        <taxon>Roseomonadaceae</taxon>
        <taxon>Belnapia</taxon>
    </lineage>
</organism>